<feature type="transmembrane region" description="Helical" evidence="5">
    <location>
        <begin position="425"/>
        <end position="444"/>
    </location>
</feature>
<evidence type="ECO:0000256" key="3">
    <source>
        <dbReference type="ARBA" id="ARBA00022989"/>
    </source>
</evidence>
<feature type="transmembrane region" description="Helical" evidence="5">
    <location>
        <begin position="257"/>
        <end position="284"/>
    </location>
</feature>
<sequence>GTVRSNSSCRELIQTVEDIVSLSDTHTTAYTGEEGIRQLDHKLTVWFSDWTVIKMNADELSRGQGQFMGQKRRRSSCPSVSGSGTQVLIARAPFTQTVFDELHLKKDLSPQASLAEKIKRNVYCSNRRGWKLLTTYIPVVKYIRYYKFRESALSDFMAGLTVGVIHIPQALAFGQLTSVKIQNGLFTSLWPVLIYVFFGTSAHVSMGTSAVMSILTAATVDREGQAWATNKQWIMNQTNNVTKLDDIPEYLDFKEEVAMGVALISGIMMMVMGLFKLGFITAYLSESFFTAFTSAAAVHIAVSQLPAMLGIDIDRSSGIFKVIVTVIDLCRGITEANLAAIVCSIVSCVVIYLVKDCINERFKHKLFLPIPIDLLVVVFGTMISYFGKFNERFNVDVVGSIPTDIPPPMIPIEGLKIAPNYMVDSFIMAILIFANTIAMAKICAKRHNYELVDSQEMLAYGLCNAVSSFFKCFPSGVAPPRSMIASSMNARSTLNGIFSSVLILCVILFISPLFTELPKSILASIIFIALKG</sequence>
<proteinExistence type="predicted"/>
<dbReference type="InterPro" id="IPR011547">
    <property type="entry name" value="SLC26A/SulP_dom"/>
</dbReference>
<evidence type="ECO:0000259" key="6">
    <source>
        <dbReference type="Pfam" id="PF00916"/>
    </source>
</evidence>
<evidence type="ECO:0000256" key="2">
    <source>
        <dbReference type="ARBA" id="ARBA00022692"/>
    </source>
</evidence>
<dbReference type="AlphaFoldDB" id="A0A0B6Z1X3"/>
<evidence type="ECO:0000256" key="4">
    <source>
        <dbReference type="ARBA" id="ARBA00023136"/>
    </source>
</evidence>
<dbReference type="Pfam" id="PF00916">
    <property type="entry name" value="Sulfate_transp"/>
    <property type="match status" value="1"/>
</dbReference>
<feature type="domain" description="SLC26A/SulP transporter" evidence="6">
    <location>
        <begin position="154"/>
        <end position="532"/>
    </location>
</feature>
<evidence type="ECO:0000313" key="7">
    <source>
        <dbReference type="EMBL" id="CEK62584.1"/>
    </source>
</evidence>
<accession>A0A0B6Z1X3</accession>
<evidence type="ECO:0000256" key="1">
    <source>
        <dbReference type="ARBA" id="ARBA00004141"/>
    </source>
</evidence>
<evidence type="ECO:0000256" key="5">
    <source>
        <dbReference type="SAM" id="Phobius"/>
    </source>
</evidence>
<keyword evidence="4 5" id="KW-0472">Membrane</keyword>
<keyword evidence="3 5" id="KW-1133">Transmembrane helix</keyword>
<feature type="transmembrane region" description="Helical" evidence="5">
    <location>
        <begin position="152"/>
        <end position="172"/>
    </location>
</feature>
<feature type="transmembrane region" description="Helical" evidence="5">
    <location>
        <begin position="366"/>
        <end position="386"/>
    </location>
</feature>
<keyword evidence="2 5" id="KW-0812">Transmembrane</keyword>
<feature type="non-terminal residue" evidence="7">
    <location>
        <position position="532"/>
    </location>
</feature>
<gene>
    <name evidence="7" type="primary">ORF45577</name>
</gene>
<feature type="non-terminal residue" evidence="7">
    <location>
        <position position="1"/>
    </location>
</feature>
<dbReference type="PANTHER" id="PTHR11814">
    <property type="entry name" value="SULFATE TRANSPORTER"/>
    <property type="match status" value="1"/>
</dbReference>
<comment type="subcellular location">
    <subcellularLocation>
        <location evidence="1">Membrane</location>
        <topology evidence="1">Multi-pass membrane protein</topology>
    </subcellularLocation>
</comment>
<dbReference type="GO" id="GO:0016020">
    <property type="term" value="C:membrane"/>
    <property type="evidence" value="ECO:0007669"/>
    <property type="project" value="UniProtKB-SubCell"/>
</dbReference>
<dbReference type="EMBL" id="HACG01015719">
    <property type="protein sequence ID" value="CEK62584.1"/>
    <property type="molecule type" value="Transcribed_RNA"/>
</dbReference>
<organism evidence="7">
    <name type="scientific">Arion vulgaris</name>
    <dbReference type="NCBI Taxonomy" id="1028688"/>
    <lineage>
        <taxon>Eukaryota</taxon>
        <taxon>Metazoa</taxon>
        <taxon>Spiralia</taxon>
        <taxon>Lophotrochozoa</taxon>
        <taxon>Mollusca</taxon>
        <taxon>Gastropoda</taxon>
        <taxon>Heterobranchia</taxon>
        <taxon>Euthyneura</taxon>
        <taxon>Panpulmonata</taxon>
        <taxon>Eupulmonata</taxon>
        <taxon>Stylommatophora</taxon>
        <taxon>Helicina</taxon>
        <taxon>Arionoidea</taxon>
        <taxon>Arionidae</taxon>
        <taxon>Arion</taxon>
    </lineage>
</organism>
<feature type="transmembrane region" description="Helical" evidence="5">
    <location>
        <begin position="336"/>
        <end position="354"/>
    </location>
</feature>
<dbReference type="InterPro" id="IPR001902">
    <property type="entry name" value="SLC26A/SulP_fam"/>
</dbReference>
<name>A0A0B6Z1X3_9EUPU</name>
<feature type="transmembrane region" description="Helical" evidence="5">
    <location>
        <begin position="493"/>
        <end position="514"/>
    </location>
</feature>
<dbReference type="GO" id="GO:0055085">
    <property type="term" value="P:transmembrane transport"/>
    <property type="evidence" value="ECO:0007669"/>
    <property type="project" value="InterPro"/>
</dbReference>
<reference evidence="7" key="1">
    <citation type="submission" date="2014-12" db="EMBL/GenBank/DDBJ databases">
        <title>Insight into the proteome of Arion vulgaris.</title>
        <authorList>
            <person name="Aradska J."/>
            <person name="Bulat T."/>
            <person name="Smidak R."/>
            <person name="Sarate P."/>
            <person name="Gangsoo J."/>
            <person name="Sialana F."/>
            <person name="Bilban M."/>
            <person name="Lubec G."/>
        </authorList>
    </citation>
    <scope>NUCLEOTIDE SEQUENCE</scope>
    <source>
        <tissue evidence="7">Skin</tissue>
    </source>
</reference>
<protein>
    <recommendedName>
        <fullName evidence="6">SLC26A/SulP transporter domain-containing protein</fullName>
    </recommendedName>
</protein>
<feature type="transmembrane region" description="Helical" evidence="5">
    <location>
        <begin position="192"/>
        <end position="215"/>
    </location>
</feature>